<feature type="chain" id="PRO_5012007554" description="Secreted protein" evidence="1">
    <location>
        <begin position="24"/>
        <end position="143"/>
    </location>
</feature>
<evidence type="ECO:0000256" key="1">
    <source>
        <dbReference type="SAM" id="SignalP"/>
    </source>
</evidence>
<gene>
    <name evidence="2" type="ORF">BBN63_16440</name>
</gene>
<evidence type="ECO:0000313" key="2">
    <source>
        <dbReference type="EMBL" id="AQU67592.1"/>
    </source>
</evidence>
<sequence length="143" mass="14706">MRKRLSSLVVAGAAAAVIVPAAASPAAATASAVGASCSVTGASGSGSWVFAGRTQLNSVTLRITDTAADGHHVAIQLQTVQGSGSSHLWPLHHEYGGKGASHTWNTTATDSRGIKYAYIEAFVMEGNSVIRSCGDRSITNPYY</sequence>
<feature type="signal peptide" evidence="1">
    <location>
        <begin position="1"/>
        <end position="23"/>
    </location>
</feature>
<keyword evidence="1" id="KW-0732">Signal</keyword>
<reference evidence="2 3" key="1">
    <citation type="submission" date="2016-11" db="EMBL/GenBank/DDBJ databases">
        <title>Complete genome sequence of Streptomyces niveus SCSIO 3406.</title>
        <authorList>
            <person name="Zhu Q."/>
            <person name="Cheng W."/>
            <person name="Song Y."/>
            <person name="Li Q."/>
            <person name="Ju J."/>
        </authorList>
    </citation>
    <scope>NUCLEOTIDE SEQUENCE [LARGE SCALE GENOMIC DNA]</scope>
    <source>
        <strain evidence="2 3">SCSIO 3406</strain>
    </source>
</reference>
<dbReference type="AlphaFoldDB" id="A0A1U9QTM0"/>
<protein>
    <recommendedName>
        <fullName evidence="4">Secreted protein</fullName>
    </recommendedName>
</protein>
<dbReference type="Proteomes" id="UP000189677">
    <property type="component" value="Chromosome"/>
</dbReference>
<dbReference type="RefSeq" id="WP_078076157.1">
    <property type="nucleotide sequence ID" value="NZ_CP018047.1"/>
</dbReference>
<name>A0A1U9QTM0_STRNV</name>
<dbReference type="EMBL" id="CP018047">
    <property type="protein sequence ID" value="AQU67592.1"/>
    <property type="molecule type" value="Genomic_DNA"/>
</dbReference>
<keyword evidence="3" id="KW-1185">Reference proteome</keyword>
<organism evidence="2 3">
    <name type="scientific">Streptomyces niveus</name>
    <name type="common">Streptomyces spheroides</name>
    <dbReference type="NCBI Taxonomy" id="193462"/>
    <lineage>
        <taxon>Bacteria</taxon>
        <taxon>Bacillati</taxon>
        <taxon>Actinomycetota</taxon>
        <taxon>Actinomycetes</taxon>
        <taxon>Kitasatosporales</taxon>
        <taxon>Streptomycetaceae</taxon>
        <taxon>Streptomyces</taxon>
    </lineage>
</organism>
<dbReference type="KEGG" id="snw:BBN63_16440"/>
<evidence type="ECO:0000313" key="3">
    <source>
        <dbReference type="Proteomes" id="UP000189677"/>
    </source>
</evidence>
<evidence type="ECO:0008006" key="4">
    <source>
        <dbReference type="Google" id="ProtNLM"/>
    </source>
</evidence>
<accession>A0A1U9QTM0</accession>
<dbReference type="OrthoDB" id="4245218at2"/>
<proteinExistence type="predicted"/>